<dbReference type="SUPFAM" id="SSF48371">
    <property type="entry name" value="ARM repeat"/>
    <property type="match status" value="1"/>
</dbReference>
<dbReference type="PANTHER" id="PTHR22895">
    <property type="entry name" value="ARMADILLO REPEAT-CONTAINING PROTEIN 6"/>
    <property type="match status" value="1"/>
</dbReference>
<dbReference type="PROSITE" id="PS50176">
    <property type="entry name" value="ARM_REPEAT"/>
    <property type="match status" value="3"/>
</dbReference>
<gene>
    <name evidence="3" type="ORF">P5673_025849</name>
</gene>
<organism evidence="3 4">
    <name type="scientific">Acropora cervicornis</name>
    <name type="common">Staghorn coral</name>
    <dbReference type="NCBI Taxonomy" id="6130"/>
    <lineage>
        <taxon>Eukaryota</taxon>
        <taxon>Metazoa</taxon>
        <taxon>Cnidaria</taxon>
        <taxon>Anthozoa</taxon>
        <taxon>Hexacorallia</taxon>
        <taxon>Scleractinia</taxon>
        <taxon>Astrocoeniina</taxon>
        <taxon>Acroporidae</taxon>
        <taxon>Acropora</taxon>
    </lineage>
</organism>
<dbReference type="EMBL" id="JARQWQ010000082">
    <property type="protein sequence ID" value="KAK2552901.1"/>
    <property type="molecule type" value="Genomic_DNA"/>
</dbReference>
<dbReference type="InterPro" id="IPR000225">
    <property type="entry name" value="Armadillo"/>
</dbReference>
<dbReference type="Proteomes" id="UP001249851">
    <property type="component" value="Unassembled WGS sequence"/>
</dbReference>
<dbReference type="Pfam" id="PF00514">
    <property type="entry name" value="Arm"/>
    <property type="match status" value="1"/>
</dbReference>
<proteinExistence type="predicted"/>
<dbReference type="InterPro" id="IPR011989">
    <property type="entry name" value="ARM-like"/>
</dbReference>
<reference evidence="3" key="2">
    <citation type="journal article" date="2023" name="Science">
        <title>Genomic signatures of disease resistance in endangered staghorn corals.</title>
        <authorList>
            <person name="Vollmer S.V."/>
            <person name="Selwyn J.D."/>
            <person name="Despard B.A."/>
            <person name="Roesel C.L."/>
        </authorList>
    </citation>
    <scope>NUCLEOTIDE SEQUENCE</scope>
    <source>
        <strain evidence="3">K2</strain>
    </source>
</reference>
<feature type="repeat" description="ARM" evidence="2">
    <location>
        <begin position="378"/>
        <end position="422"/>
    </location>
</feature>
<dbReference type="AlphaFoldDB" id="A0AAD9UWV3"/>
<evidence type="ECO:0000313" key="3">
    <source>
        <dbReference type="EMBL" id="KAK2552901.1"/>
    </source>
</evidence>
<evidence type="ECO:0000256" key="2">
    <source>
        <dbReference type="PROSITE-ProRule" id="PRU00259"/>
    </source>
</evidence>
<evidence type="ECO:0000256" key="1">
    <source>
        <dbReference type="ARBA" id="ARBA00022737"/>
    </source>
</evidence>
<dbReference type="InterPro" id="IPR016024">
    <property type="entry name" value="ARM-type_fold"/>
</dbReference>
<name>A0AAD9UWV3_ACRCE</name>
<accession>A0AAD9UWV3</accession>
<evidence type="ECO:0000313" key="4">
    <source>
        <dbReference type="Proteomes" id="UP001249851"/>
    </source>
</evidence>
<dbReference type="SMART" id="SM00185">
    <property type="entry name" value="ARM"/>
    <property type="match status" value="5"/>
</dbReference>
<dbReference type="PANTHER" id="PTHR22895:SF0">
    <property type="entry name" value="ARMADILLO REPEAT-CONTAINING PROTEIN 6"/>
    <property type="match status" value="1"/>
</dbReference>
<protein>
    <submittedName>
        <fullName evidence="3">Armadillo repeat-containing protein 6</fullName>
    </submittedName>
</protein>
<feature type="repeat" description="ARM" evidence="2">
    <location>
        <begin position="291"/>
        <end position="335"/>
    </location>
</feature>
<comment type="caution">
    <text evidence="3">The sequence shown here is derived from an EMBL/GenBank/DDBJ whole genome shotgun (WGS) entry which is preliminary data.</text>
</comment>
<keyword evidence="1" id="KW-0677">Repeat</keyword>
<dbReference type="Gene3D" id="1.25.10.10">
    <property type="entry name" value="Leucine-rich Repeat Variant"/>
    <property type="match status" value="2"/>
</dbReference>
<sequence length="468" mass="51069">MAQPKQISQETFDAVVRENVEEFEMDLGEAIQDAKEQFKTQGVDLSNLITSYVVDPDSGDLKHTNPVKDALDKIKESLQHVELEPLLQGLKKLSLECSKSENNRKFAASKGALYLLYSCCQHSYLTKQKDVLACSLEALSSCLLGQSSLADAKILEFLANCLKELQEELLIEKIIKTIRVACVKSESNRQTFVQHGVIPCLVSYLRDYKHSNEIVTVTCAALRVLTFDDDMTVAFGKAHEHAKLIVTENAFPIILGLLETCKDVEVSSELCVTLSRLAVRNEYCKDIVDQGGLKLVLKLLQEHTKNQNIAKQVCTLLRAIAGNDDVKTSIVDSGGLELIIAAMTTHAQHSMVAEQGCAALGSISLRNPSNCMAIVKAGGVDAILKAMQIHKDSAGVQKQACLAIRNLVARNPEYCVVILEAGAESLIRDAQGKMPDCGDLAKAALRDLGCAVELQELWTGTGQGKVQQ</sequence>
<keyword evidence="4" id="KW-1185">Reference proteome</keyword>
<reference evidence="3" key="1">
    <citation type="journal article" date="2023" name="G3 (Bethesda)">
        <title>Whole genome assembly and annotation of the endangered Caribbean coral Acropora cervicornis.</title>
        <authorList>
            <person name="Selwyn J.D."/>
            <person name="Vollmer S.V."/>
        </authorList>
    </citation>
    <scope>NUCLEOTIDE SEQUENCE</scope>
    <source>
        <strain evidence="3">K2</strain>
    </source>
</reference>
<feature type="repeat" description="ARM" evidence="2">
    <location>
        <begin position="196"/>
        <end position="230"/>
    </location>
</feature>